<organism evidence="2 3">
    <name type="scientific">Chryseobacterium aquaticum</name>
    <dbReference type="NCBI Taxonomy" id="452084"/>
    <lineage>
        <taxon>Bacteria</taxon>
        <taxon>Pseudomonadati</taxon>
        <taxon>Bacteroidota</taxon>
        <taxon>Flavobacteriia</taxon>
        <taxon>Flavobacteriales</taxon>
        <taxon>Weeksellaceae</taxon>
        <taxon>Chryseobacterium group</taxon>
        <taxon>Chryseobacterium</taxon>
    </lineage>
</organism>
<keyword evidence="1" id="KW-0732">Signal</keyword>
<dbReference type="Proteomes" id="UP000051682">
    <property type="component" value="Unassembled WGS sequence"/>
</dbReference>
<evidence type="ECO:0000256" key="1">
    <source>
        <dbReference type="SAM" id="SignalP"/>
    </source>
</evidence>
<dbReference type="STRING" id="452084.AR438_12975"/>
<dbReference type="EMBL" id="LLYZ01000008">
    <property type="protein sequence ID" value="KQK25041.1"/>
    <property type="molecule type" value="Genomic_DNA"/>
</dbReference>
<name>A0A0Q3LP63_9FLAO</name>
<dbReference type="Pfam" id="PF18939">
    <property type="entry name" value="DUF5686"/>
    <property type="match status" value="1"/>
</dbReference>
<gene>
    <name evidence="2" type="ORF">AR438_12975</name>
</gene>
<accession>A0A0Q3LP63</accession>
<dbReference type="InterPro" id="IPR043741">
    <property type="entry name" value="DUF5686"/>
</dbReference>
<evidence type="ECO:0000313" key="2">
    <source>
        <dbReference type="EMBL" id="KQK25041.1"/>
    </source>
</evidence>
<dbReference type="RefSeq" id="WP_056015806.1">
    <property type="nucleotide sequence ID" value="NZ_LLYZ01000008.1"/>
</dbReference>
<dbReference type="AlphaFoldDB" id="A0A0Q3LP63"/>
<sequence>MTKLLSSVFLFLSVLFFAQTQLKVYSKADKKPIRDAAIYCDDNLLGKTNFDGVLSFKTKCKKVEILASNFEDVNADVKKSMEVAMQPLSEKQNNIDRVIITDKSDPRALKILDEVNKREKENSPKSLDTYNFKSYSKFSIDVDKDSIDTFTNFLASRKDSLSKVGKSELKQKESEKKDSLIGEDLLDATQESQMFLWEKATEYKYSQKFGEKTNIIDNRMSGFKNPIYEAVAINLSHLNRTPRQIRPENRKLFNFYLSDTLLLNGRKTYVIKFKEITDKKKQNPRKFNGKIYVDSETYALKKFESSSRKRNEGDIVSVWKPINNKWFLDYEDIKLKMGDQSFNISKKDSVKTDSLKKGEKLSDRKKYNQKTFGNYLYVKNRFFDFKINEEQKASEFKGYSLEMKNSDGSLLQQYRTDSLTARESATYTKIDSFVQKHDFEKKLSFLTQLMRGNLRYKMIDFDLTKFISYDKYQGFRLGAGVKLNEKFSKTFSPDGYFGYGFKDHTWKYGLGLDMKLSSKRTSVFRIDYVDDVFAAGRFSNNMWDMMMKVNDLNLDLHNANFYKNQKWGASYLYDISNSLSMKIAVNKEKQEALFDYQYKNLGNLFDNVSTTLSLKFSPNDKNIMTPSGKYTYEKGFPQVYMNLEKGIDALGGDLDYYRADALIIHQFRSKLGTTNLKLFGGISSGTAPIWKNFEIAGQNDRNPENWYSNINTPNNLAFATMPSGTFFADKFVAFKVSQYLPFRFKTIGRRYSNIELEYQSAIGDFKNRGDHQFDFQVLDHYYQEVGVMWNRFLGRSFGVGFSYRLGYYQTSEFKDNFGIKLRFSVLN</sequence>
<feature type="signal peptide" evidence="1">
    <location>
        <begin position="1"/>
        <end position="18"/>
    </location>
</feature>
<proteinExistence type="predicted"/>
<keyword evidence="3" id="KW-1185">Reference proteome</keyword>
<comment type="caution">
    <text evidence="2">The sequence shown here is derived from an EMBL/GenBank/DDBJ whole genome shotgun (WGS) entry which is preliminary data.</text>
</comment>
<evidence type="ECO:0000313" key="3">
    <source>
        <dbReference type="Proteomes" id="UP000051682"/>
    </source>
</evidence>
<feature type="chain" id="PRO_5006205268" evidence="1">
    <location>
        <begin position="19"/>
        <end position="827"/>
    </location>
</feature>
<reference evidence="2 3" key="1">
    <citation type="submission" date="2015-10" db="EMBL/GenBank/DDBJ databases">
        <title>Chryseobacterium aquaticum genome.</title>
        <authorList>
            <person name="Newman J.D."/>
            <person name="Ferguson M.B."/>
            <person name="Miller J.R."/>
        </authorList>
    </citation>
    <scope>NUCLEOTIDE SEQUENCE [LARGE SCALE GENOMIC DNA]</scope>
    <source>
        <strain evidence="2 3">KCTC 12483</strain>
    </source>
</reference>
<dbReference type="OrthoDB" id="604691at2"/>
<protein>
    <submittedName>
        <fullName evidence="2">Uncharacterized protein</fullName>
    </submittedName>
</protein>